<dbReference type="EMBL" id="CP119083">
    <property type="protein sequence ID" value="WEF32640.1"/>
    <property type="molecule type" value="Genomic_DNA"/>
</dbReference>
<evidence type="ECO:0008006" key="5">
    <source>
        <dbReference type="Google" id="ProtNLM"/>
    </source>
</evidence>
<dbReference type="Proteomes" id="UP001216510">
    <property type="component" value="Chromosome"/>
</dbReference>
<reference evidence="3 4" key="1">
    <citation type="submission" date="2023-02" db="EMBL/GenBank/DDBJ databases">
        <title>Gemone sequence of Telluria chitinolytica ACM 3522T.</title>
        <authorList>
            <person name="Frediansyah A."/>
            <person name="Miess H."/>
            <person name="Gross H."/>
        </authorList>
    </citation>
    <scope>NUCLEOTIDE SEQUENCE [LARGE SCALE GENOMIC DNA]</scope>
    <source>
        <strain evidence="3 4">ACM 3522</strain>
    </source>
</reference>
<evidence type="ECO:0000256" key="2">
    <source>
        <dbReference type="SAM" id="Phobius"/>
    </source>
</evidence>
<keyword evidence="2" id="KW-0812">Transmembrane</keyword>
<evidence type="ECO:0000256" key="1">
    <source>
        <dbReference type="SAM" id="MobiDB-lite"/>
    </source>
</evidence>
<proteinExistence type="predicted"/>
<protein>
    <recommendedName>
        <fullName evidence="5">DUF3108 domain-containing protein</fullName>
    </recommendedName>
</protein>
<feature type="region of interest" description="Disordered" evidence="1">
    <location>
        <begin position="61"/>
        <end position="119"/>
    </location>
</feature>
<name>A0ABY8B9N7_9BURK</name>
<evidence type="ECO:0000313" key="4">
    <source>
        <dbReference type="Proteomes" id="UP001216510"/>
    </source>
</evidence>
<feature type="transmembrane region" description="Helical" evidence="2">
    <location>
        <begin position="12"/>
        <end position="32"/>
    </location>
</feature>
<gene>
    <name evidence="3" type="ORF">PX653_25045</name>
</gene>
<dbReference type="RefSeq" id="WP_277415358.1">
    <property type="nucleotide sequence ID" value="NZ_CP119083.1"/>
</dbReference>
<keyword evidence="4" id="KW-1185">Reference proteome</keyword>
<keyword evidence="2" id="KW-1133">Transmembrane helix</keyword>
<evidence type="ECO:0000313" key="3">
    <source>
        <dbReference type="EMBL" id="WEF32640.1"/>
    </source>
</evidence>
<feature type="compositionally biased region" description="Pro residues" evidence="1">
    <location>
        <begin position="70"/>
        <end position="84"/>
    </location>
</feature>
<accession>A0ABY8B9N7</accession>
<sequence length="119" mass="13615">MTSQPFLRRHGRTLLLGAATVMLHYITIDWLAARIGMADEHREAPPTVSAQLRLALPQRVETVQRQAPVAPLPPPPDRPLPSRSPPRRRKAWWTMPGRLPGKAARRTTQPRYNRPSRHR</sequence>
<keyword evidence="2" id="KW-0472">Membrane</keyword>
<organism evidence="3 4">
    <name type="scientific">Pseudoduganella chitinolytica</name>
    <dbReference type="NCBI Taxonomy" id="34070"/>
    <lineage>
        <taxon>Bacteria</taxon>
        <taxon>Pseudomonadati</taxon>
        <taxon>Pseudomonadota</taxon>
        <taxon>Betaproteobacteria</taxon>
        <taxon>Burkholderiales</taxon>
        <taxon>Oxalobacteraceae</taxon>
        <taxon>Telluria group</taxon>
        <taxon>Pseudoduganella</taxon>
    </lineage>
</organism>